<evidence type="ECO:0008006" key="4">
    <source>
        <dbReference type="Google" id="ProtNLM"/>
    </source>
</evidence>
<dbReference type="EMBL" id="JAEUGD010000023">
    <property type="protein sequence ID" value="MBL6446276.1"/>
    <property type="molecule type" value="Genomic_DNA"/>
</dbReference>
<keyword evidence="3" id="KW-1185">Reference proteome</keyword>
<gene>
    <name evidence="2" type="ORF">JMN32_08150</name>
</gene>
<reference evidence="2" key="1">
    <citation type="submission" date="2021-01" db="EMBL/GenBank/DDBJ databases">
        <title>Fulvivirga kasyanovii gen. nov., sp nov., a novel member of the phylum Bacteroidetes isolated from seawater in a mussel farm.</title>
        <authorList>
            <person name="Zhao L.-H."/>
            <person name="Wang Z.-J."/>
        </authorList>
    </citation>
    <scope>NUCLEOTIDE SEQUENCE</scope>
    <source>
        <strain evidence="2">29W222</strain>
    </source>
</reference>
<evidence type="ECO:0000313" key="2">
    <source>
        <dbReference type="EMBL" id="MBL6446276.1"/>
    </source>
</evidence>
<name>A0A937G0J2_9BACT</name>
<keyword evidence="1" id="KW-0732">Signal</keyword>
<sequence>MKTLKKSMVAVLFLTTLFVSAYGSTPYIKVTSYDLKKFFVIIKNTDSSKVNVVLKDGNNFSLYKETYINSDEYLKGFDLQSLPDGEYTLEIENNQRIEMFALSIINNKLSINKDSRLVIHKPSINQNGNKVDVALQKLQEAPLKLSILDNTNDIIFEDTLADNGNLTKRYDMSRLGPGSYTMRIDIAGKLFSQSIRIQ</sequence>
<accession>A0A937G0J2</accession>
<organism evidence="2 3">
    <name type="scientific">Fulvivirga marina</name>
    <dbReference type="NCBI Taxonomy" id="2494733"/>
    <lineage>
        <taxon>Bacteria</taxon>
        <taxon>Pseudomonadati</taxon>
        <taxon>Bacteroidota</taxon>
        <taxon>Cytophagia</taxon>
        <taxon>Cytophagales</taxon>
        <taxon>Fulvivirgaceae</taxon>
        <taxon>Fulvivirga</taxon>
    </lineage>
</organism>
<comment type="caution">
    <text evidence="2">The sequence shown here is derived from an EMBL/GenBank/DDBJ whole genome shotgun (WGS) entry which is preliminary data.</text>
</comment>
<evidence type="ECO:0000313" key="3">
    <source>
        <dbReference type="Proteomes" id="UP000614216"/>
    </source>
</evidence>
<feature type="signal peptide" evidence="1">
    <location>
        <begin position="1"/>
        <end position="21"/>
    </location>
</feature>
<protein>
    <recommendedName>
        <fullName evidence="4">Secreted protein (Por secretion system target)</fullName>
    </recommendedName>
</protein>
<dbReference type="RefSeq" id="WP_202855813.1">
    <property type="nucleotide sequence ID" value="NZ_JAEUGD010000023.1"/>
</dbReference>
<dbReference type="AlphaFoldDB" id="A0A937G0J2"/>
<feature type="chain" id="PRO_5038095412" description="Secreted protein (Por secretion system target)" evidence="1">
    <location>
        <begin position="22"/>
        <end position="198"/>
    </location>
</feature>
<dbReference type="Proteomes" id="UP000614216">
    <property type="component" value="Unassembled WGS sequence"/>
</dbReference>
<proteinExistence type="predicted"/>
<evidence type="ECO:0000256" key="1">
    <source>
        <dbReference type="SAM" id="SignalP"/>
    </source>
</evidence>